<dbReference type="InterPro" id="IPR038404">
    <property type="entry name" value="TRAP_DctP_sf"/>
</dbReference>
<comment type="caution">
    <text evidence="3">The sequence shown here is derived from an EMBL/GenBank/DDBJ whole genome shotgun (WGS) entry which is preliminary data.</text>
</comment>
<keyword evidence="4" id="KW-1185">Reference proteome</keyword>
<dbReference type="GO" id="GO:0055085">
    <property type="term" value="P:transmembrane transport"/>
    <property type="evidence" value="ECO:0007669"/>
    <property type="project" value="InterPro"/>
</dbReference>
<evidence type="ECO:0000256" key="1">
    <source>
        <dbReference type="ARBA" id="ARBA00022729"/>
    </source>
</evidence>
<evidence type="ECO:0000313" key="3">
    <source>
        <dbReference type="EMBL" id="MDF1585182.1"/>
    </source>
</evidence>
<reference evidence="3 4" key="1">
    <citation type="submission" date="2023-03" db="EMBL/GenBank/DDBJ databases">
        <title>YIM 152171 draft genome.</title>
        <authorList>
            <person name="Yang Z."/>
        </authorList>
    </citation>
    <scope>NUCLEOTIDE SEQUENCE [LARGE SCALE GENOMIC DNA]</scope>
    <source>
        <strain evidence="3 4">YIM 152171</strain>
    </source>
</reference>
<gene>
    <name evidence="3" type="ORF">PZ740_02145</name>
</gene>
<organism evidence="3 4">
    <name type="scientific">Marinimicrococcus flavescens</name>
    <dbReference type="NCBI Taxonomy" id="3031815"/>
    <lineage>
        <taxon>Bacteria</taxon>
        <taxon>Pseudomonadati</taxon>
        <taxon>Pseudomonadota</taxon>
        <taxon>Alphaproteobacteria</taxon>
        <taxon>Geminicoccales</taxon>
        <taxon>Geminicoccaceae</taxon>
        <taxon>Marinimicrococcus</taxon>
    </lineage>
</organism>
<dbReference type="Gene3D" id="3.40.190.170">
    <property type="entry name" value="Bacterial extracellular solute-binding protein, family 7"/>
    <property type="match status" value="1"/>
</dbReference>
<dbReference type="Proteomes" id="UP001301140">
    <property type="component" value="Unassembled WGS sequence"/>
</dbReference>
<dbReference type="CDD" id="cd13602">
    <property type="entry name" value="PBP2_TRAP_BpDctp6_7"/>
    <property type="match status" value="1"/>
</dbReference>
<dbReference type="PANTHER" id="PTHR33376:SF4">
    <property type="entry name" value="SIALIC ACID-BINDING PERIPLASMIC PROTEIN SIAP"/>
    <property type="match status" value="1"/>
</dbReference>
<protein>
    <submittedName>
        <fullName evidence="3">TRAP transporter substrate-binding protein</fullName>
    </submittedName>
</protein>
<dbReference type="EMBL" id="JARGEQ010000013">
    <property type="protein sequence ID" value="MDF1585182.1"/>
    <property type="molecule type" value="Genomic_DNA"/>
</dbReference>
<accession>A0AAP3V1S4</accession>
<name>A0AAP3V1S4_9PROT</name>
<sequence>MVRSRTLAALGAAVVTGALLGAPGVQATTNWDMPLAWPQGNFHVKNAQRFADEVEKATGGEVVITLHPGGALGFKGPEMLRTVRDGLVPIGDVLINQQTGEVALFGMESLPYLASGQKETRELLEHARPVYDEVAEQYNQKILYIVPWPGQGLYSSDPVVKLEDMQGLKMRVVDKNGLDFFSALGAAPRQLPWGEVVPALASGAIEGVTTSSSSGVDGKFWEFLCCLNRFNWQSSSNMVTVNLDAWNALSEEHRAAIEKVAAELEPVFWEVSREEDEQKLKTLEENGMKVTEPTPELRAKLIEAAKPLWKDFAEKAGPKAAEVMEAYRAASGK</sequence>
<dbReference type="AlphaFoldDB" id="A0AAP3V1S4"/>
<feature type="chain" id="PRO_5042906517" evidence="2">
    <location>
        <begin position="28"/>
        <end position="333"/>
    </location>
</feature>
<evidence type="ECO:0000313" key="4">
    <source>
        <dbReference type="Proteomes" id="UP001301140"/>
    </source>
</evidence>
<keyword evidence="1 2" id="KW-0732">Signal</keyword>
<dbReference type="Pfam" id="PF03480">
    <property type="entry name" value="DctP"/>
    <property type="match status" value="1"/>
</dbReference>
<dbReference type="RefSeq" id="WP_327787594.1">
    <property type="nucleotide sequence ID" value="NZ_JARGEQ010000013.1"/>
</dbReference>
<feature type="signal peptide" evidence="2">
    <location>
        <begin position="1"/>
        <end position="27"/>
    </location>
</feature>
<proteinExistence type="predicted"/>
<dbReference type="NCBIfam" id="NF037995">
    <property type="entry name" value="TRAP_S1"/>
    <property type="match status" value="1"/>
</dbReference>
<evidence type="ECO:0000256" key="2">
    <source>
        <dbReference type="SAM" id="SignalP"/>
    </source>
</evidence>
<dbReference type="PANTHER" id="PTHR33376">
    <property type="match status" value="1"/>
</dbReference>
<dbReference type="InterPro" id="IPR018389">
    <property type="entry name" value="DctP_fam"/>
</dbReference>